<dbReference type="FunFam" id="3.40.50.20:FF:000010">
    <property type="entry name" value="Propionyl-CoA carboxylase subunit alpha"/>
    <property type="match status" value="1"/>
</dbReference>
<dbReference type="InterPro" id="IPR011054">
    <property type="entry name" value="Rudment_hybrid_motif"/>
</dbReference>
<dbReference type="InterPro" id="IPR005481">
    <property type="entry name" value="BC-like_N"/>
</dbReference>
<keyword evidence="8 12" id="KW-0067">ATP-binding</keyword>
<keyword evidence="5 13" id="KW-0436">Ligase</keyword>
<dbReference type="Pfam" id="PF02785">
    <property type="entry name" value="Biotin_carb_C"/>
    <property type="match status" value="1"/>
</dbReference>
<reference evidence="16" key="1">
    <citation type="submission" date="2022-06" db="EMBL/GenBank/DDBJ databases">
        <title>Gracilimonas sp. CAU 1638 isolated from sea sediment.</title>
        <authorList>
            <person name="Kim W."/>
        </authorList>
    </citation>
    <scope>NUCLEOTIDE SEQUENCE</scope>
    <source>
        <strain evidence="16">CAU 1638</strain>
    </source>
</reference>
<organism evidence="16 17">
    <name type="scientific">Gracilimonas sediminicola</name>
    <dbReference type="NCBI Taxonomy" id="2952158"/>
    <lineage>
        <taxon>Bacteria</taxon>
        <taxon>Pseudomonadati</taxon>
        <taxon>Balneolota</taxon>
        <taxon>Balneolia</taxon>
        <taxon>Balneolales</taxon>
        <taxon>Balneolaceae</taxon>
        <taxon>Gracilimonas</taxon>
    </lineage>
</organism>
<dbReference type="PROSITE" id="PS50975">
    <property type="entry name" value="ATP_GRASP"/>
    <property type="match status" value="1"/>
</dbReference>
<sequence length="450" mass="50122">MFKKILIANRGEIALRIIRTCQEMGIKTVAVYSTADADSLHVKFADEAVCIGPAAGKESYLKIPSILAAAEITNAEAIHPGYGFLAENAEFSRICGEHDIKFIGPSPEAIGKMGDKSVAKATMIANNVPVVPGSDGEVDSYEEAKKVCDEIGYPVIIKASAGGGGRGMRMVMEASELEKNYKMCRNEAETAFNNPAVYIERFVTNPHHVEIQVLSDQHGNHTHLGERDCSLQRRHQKVLEESPSPLMTEELRKRMGDAATNAAKAVNYEGAGTVEFLVDDDHNFYFMEMNTRIQVEHPVTEEVTGIDLIEEQIKVAAGEKLKPFTLEFKNHAIECRINAEDPEHNFRPSAGEITVFHPPGGHGVRLDTHAYSGYRIPPHYDSMIAKLIVSAPTRVDAIKKMKRALKEFIIEGIKTTIPYHIQLMDDENFIKGKFDTKYLEREFKYTPKED</sequence>
<keyword evidence="6" id="KW-0479">Metal-binding</keyword>
<dbReference type="NCBIfam" id="NF006367">
    <property type="entry name" value="PRK08591.1"/>
    <property type="match status" value="1"/>
</dbReference>
<evidence type="ECO:0000256" key="6">
    <source>
        <dbReference type="ARBA" id="ARBA00022723"/>
    </source>
</evidence>
<dbReference type="GO" id="GO:0006633">
    <property type="term" value="P:fatty acid biosynthetic process"/>
    <property type="evidence" value="ECO:0007669"/>
    <property type="project" value="UniProtKB-KW"/>
</dbReference>
<evidence type="ECO:0000256" key="11">
    <source>
        <dbReference type="ARBA" id="ARBA00048600"/>
    </source>
</evidence>
<keyword evidence="9" id="KW-0460">Magnesium</keyword>
<gene>
    <name evidence="16" type="primary">accC</name>
    <name evidence="16" type="ORF">NM125_14530</name>
</gene>
<dbReference type="FunFam" id="3.30.470.20:FF:000028">
    <property type="entry name" value="Methylcrotonoyl-CoA carboxylase subunit alpha, mitochondrial"/>
    <property type="match status" value="1"/>
</dbReference>
<comment type="pathway">
    <text evidence="2 13">Lipid metabolism; malonyl-CoA biosynthesis; malonyl-CoA from acetyl-CoA: step 1/1.</text>
</comment>
<keyword evidence="7 12" id="KW-0547">Nucleotide-binding</keyword>
<protein>
    <recommendedName>
        <fullName evidence="4 13">Biotin carboxylase</fullName>
        <ecNumber evidence="4 13">6.3.4.14</ecNumber>
    </recommendedName>
    <alternativeName>
        <fullName evidence="13">Acetyl-coenzyme A carboxylase biotin carboxylase subunit A</fullName>
    </alternativeName>
</protein>
<keyword evidence="13" id="KW-0443">Lipid metabolism</keyword>
<dbReference type="GO" id="GO:0004075">
    <property type="term" value="F:biotin carboxylase activity"/>
    <property type="evidence" value="ECO:0007669"/>
    <property type="project" value="UniProtKB-EC"/>
</dbReference>
<dbReference type="Pfam" id="PF02786">
    <property type="entry name" value="CPSase_L_D2"/>
    <property type="match status" value="1"/>
</dbReference>
<dbReference type="NCBIfam" id="TIGR00514">
    <property type="entry name" value="accC"/>
    <property type="match status" value="1"/>
</dbReference>
<dbReference type="EC" id="6.3.4.14" evidence="4 13"/>
<dbReference type="Gene3D" id="3.30.470.20">
    <property type="entry name" value="ATP-grasp fold, B domain"/>
    <property type="match status" value="1"/>
</dbReference>
<keyword evidence="10 13" id="KW-0092">Biotin</keyword>
<dbReference type="EMBL" id="JANDBC010000003">
    <property type="protein sequence ID" value="MCP9292803.1"/>
    <property type="molecule type" value="Genomic_DNA"/>
</dbReference>
<dbReference type="SUPFAM" id="SSF52440">
    <property type="entry name" value="PreATP-grasp domain"/>
    <property type="match status" value="1"/>
</dbReference>
<comment type="catalytic activity">
    <reaction evidence="11 13">
        <text>N(6)-biotinyl-L-lysyl-[protein] + hydrogencarbonate + ATP = N(6)-carboxybiotinyl-L-lysyl-[protein] + ADP + phosphate + H(+)</text>
        <dbReference type="Rhea" id="RHEA:13501"/>
        <dbReference type="Rhea" id="RHEA-COMP:10505"/>
        <dbReference type="Rhea" id="RHEA-COMP:10506"/>
        <dbReference type="ChEBI" id="CHEBI:15378"/>
        <dbReference type="ChEBI" id="CHEBI:17544"/>
        <dbReference type="ChEBI" id="CHEBI:30616"/>
        <dbReference type="ChEBI" id="CHEBI:43474"/>
        <dbReference type="ChEBI" id="CHEBI:83144"/>
        <dbReference type="ChEBI" id="CHEBI:83145"/>
        <dbReference type="ChEBI" id="CHEBI:456216"/>
        <dbReference type="EC" id="6.3.4.14"/>
    </reaction>
</comment>
<keyword evidence="13" id="KW-0444">Lipid biosynthesis</keyword>
<evidence type="ECO:0000259" key="14">
    <source>
        <dbReference type="PROSITE" id="PS50975"/>
    </source>
</evidence>
<evidence type="ECO:0000256" key="10">
    <source>
        <dbReference type="ARBA" id="ARBA00023267"/>
    </source>
</evidence>
<dbReference type="InterPro" id="IPR051602">
    <property type="entry name" value="ACC_Biotin_Carboxylase"/>
</dbReference>
<dbReference type="SUPFAM" id="SSF56059">
    <property type="entry name" value="Glutathione synthetase ATP-binding domain-like"/>
    <property type="match status" value="1"/>
</dbReference>
<feature type="domain" description="ATP-grasp" evidence="14">
    <location>
        <begin position="120"/>
        <end position="317"/>
    </location>
</feature>
<dbReference type="PROSITE" id="PS50979">
    <property type="entry name" value="BC"/>
    <property type="match status" value="1"/>
</dbReference>
<dbReference type="InterPro" id="IPR004549">
    <property type="entry name" value="Acetyl_CoA_COase_biotin_COase"/>
</dbReference>
<comment type="caution">
    <text evidence="16">The sequence shown here is derived from an EMBL/GenBank/DDBJ whole genome shotgun (WGS) entry which is preliminary data.</text>
</comment>
<dbReference type="GO" id="GO:0005524">
    <property type="term" value="F:ATP binding"/>
    <property type="evidence" value="ECO:0007669"/>
    <property type="project" value="UniProtKB-UniRule"/>
</dbReference>
<name>A0A9X2L771_9BACT</name>
<dbReference type="AlphaFoldDB" id="A0A9X2L771"/>
<keyword evidence="13" id="KW-0275">Fatty acid biosynthesis</keyword>
<dbReference type="Proteomes" id="UP001139125">
    <property type="component" value="Unassembled WGS sequence"/>
</dbReference>
<comment type="function">
    <text evidence="1 13">This protein is a component of the acetyl coenzyme A carboxylase complex; first, biotin carboxylase catalyzes the carboxylation of the carrier protein and then the transcarboxylase transfers the carboxyl group to form malonyl-CoA.</text>
</comment>
<evidence type="ECO:0000256" key="3">
    <source>
        <dbReference type="ARBA" id="ARBA00011750"/>
    </source>
</evidence>
<dbReference type="InterPro" id="IPR016185">
    <property type="entry name" value="PreATP-grasp_dom_sf"/>
</dbReference>
<dbReference type="RefSeq" id="WP_255135702.1">
    <property type="nucleotide sequence ID" value="NZ_JANDBC010000003.1"/>
</dbReference>
<evidence type="ECO:0000256" key="12">
    <source>
        <dbReference type="PROSITE-ProRule" id="PRU00409"/>
    </source>
</evidence>
<evidence type="ECO:0000256" key="5">
    <source>
        <dbReference type="ARBA" id="ARBA00022598"/>
    </source>
</evidence>
<comment type="subunit">
    <text evidence="3 13">Acetyl-CoA carboxylase is a heterohexamer of biotin carboxyl carrier protein, biotin carboxylase and the two subunits of carboxyl transferase in a 2:2 complex.</text>
</comment>
<dbReference type="PANTHER" id="PTHR48095">
    <property type="entry name" value="PYRUVATE CARBOXYLASE SUBUNIT A"/>
    <property type="match status" value="1"/>
</dbReference>
<dbReference type="GO" id="GO:0046872">
    <property type="term" value="F:metal ion binding"/>
    <property type="evidence" value="ECO:0007669"/>
    <property type="project" value="UniProtKB-KW"/>
</dbReference>
<dbReference type="InterPro" id="IPR011764">
    <property type="entry name" value="Biotin_carboxylation_dom"/>
</dbReference>
<evidence type="ECO:0000313" key="16">
    <source>
        <dbReference type="EMBL" id="MCP9292803.1"/>
    </source>
</evidence>
<evidence type="ECO:0000256" key="1">
    <source>
        <dbReference type="ARBA" id="ARBA00003761"/>
    </source>
</evidence>
<keyword evidence="17" id="KW-1185">Reference proteome</keyword>
<evidence type="ECO:0000256" key="4">
    <source>
        <dbReference type="ARBA" id="ARBA00013263"/>
    </source>
</evidence>
<dbReference type="Pfam" id="PF00289">
    <property type="entry name" value="Biotin_carb_N"/>
    <property type="match status" value="1"/>
</dbReference>
<dbReference type="PROSITE" id="PS00867">
    <property type="entry name" value="CPSASE_2"/>
    <property type="match status" value="1"/>
</dbReference>
<dbReference type="InterPro" id="IPR005482">
    <property type="entry name" value="Biotin_COase_C"/>
</dbReference>
<dbReference type="InterPro" id="IPR011761">
    <property type="entry name" value="ATP-grasp"/>
</dbReference>
<feature type="domain" description="Biotin carboxylation" evidence="15">
    <location>
        <begin position="1"/>
        <end position="444"/>
    </location>
</feature>
<keyword evidence="13" id="KW-0276">Fatty acid metabolism</keyword>
<proteinExistence type="predicted"/>
<evidence type="ECO:0000256" key="8">
    <source>
        <dbReference type="ARBA" id="ARBA00022840"/>
    </source>
</evidence>
<accession>A0A9X2L771</accession>
<dbReference type="PANTHER" id="PTHR48095:SF2">
    <property type="entry name" value="BIOTIN CARBOXYLASE, CHLOROPLASTIC"/>
    <property type="match status" value="1"/>
</dbReference>
<evidence type="ECO:0000256" key="9">
    <source>
        <dbReference type="ARBA" id="ARBA00022842"/>
    </source>
</evidence>
<dbReference type="SUPFAM" id="SSF51246">
    <property type="entry name" value="Rudiment single hybrid motif"/>
    <property type="match status" value="1"/>
</dbReference>
<dbReference type="SMART" id="SM00878">
    <property type="entry name" value="Biotin_carb_C"/>
    <property type="match status" value="1"/>
</dbReference>
<evidence type="ECO:0000256" key="7">
    <source>
        <dbReference type="ARBA" id="ARBA00022741"/>
    </source>
</evidence>
<dbReference type="FunFam" id="3.30.1490.20:FF:000018">
    <property type="entry name" value="Biotin carboxylase"/>
    <property type="match status" value="1"/>
</dbReference>
<evidence type="ECO:0000313" key="17">
    <source>
        <dbReference type="Proteomes" id="UP001139125"/>
    </source>
</evidence>
<evidence type="ECO:0000256" key="13">
    <source>
        <dbReference type="RuleBase" id="RU365063"/>
    </source>
</evidence>
<dbReference type="PROSITE" id="PS00866">
    <property type="entry name" value="CPSASE_1"/>
    <property type="match status" value="1"/>
</dbReference>
<evidence type="ECO:0000259" key="15">
    <source>
        <dbReference type="PROSITE" id="PS50979"/>
    </source>
</evidence>
<dbReference type="InterPro" id="IPR005479">
    <property type="entry name" value="CPAse_ATP-bd"/>
</dbReference>
<evidence type="ECO:0000256" key="2">
    <source>
        <dbReference type="ARBA" id="ARBA00004956"/>
    </source>
</evidence>